<organism evidence="2 3">
    <name type="scientific">Papaver somniferum</name>
    <name type="common">Opium poppy</name>
    <dbReference type="NCBI Taxonomy" id="3469"/>
    <lineage>
        <taxon>Eukaryota</taxon>
        <taxon>Viridiplantae</taxon>
        <taxon>Streptophyta</taxon>
        <taxon>Embryophyta</taxon>
        <taxon>Tracheophyta</taxon>
        <taxon>Spermatophyta</taxon>
        <taxon>Magnoliopsida</taxon>
        <taxon>Ranunculales</taxon>
        <taxon>Papaveraceae</taxon>
        <taxon>Papaveroideae</taxon>
        <taxon>Papaver</taxon>
    </lineage>
</organism>
<proteinExistence type="predicted"/>
<dbReference type="Gramene" id="RZC83194">
    <property type="protein sequence ID" value="RZC83194"/>
    <property type="gene ID" value="C5167_045984"/>
</dbReference>
<evidence type="ECO:0000313" key="2">
    <source>
        <dbReference type="EMBL" id="RZC83194.1"/>
    </source>
</evidence>
<dbReference type="Proteomes" id="UP000316621">
    <property type="component" value="Chromosome 11"/>
</dbReference>
<keyword evidence="1" id="KW-1133">Transmembrane helix</keyword>
<protein>
    <submittedName>
        <fullName evidence="2">Uncharacterized protein</fullName>
    </submittedName>
</protein>
<reference evidence="2 3" key="1">
    <citation type="journal article" date="2018" name="Science">
        <title>The opium poppy genome and morphinan production.</title>
        <authorList>
            <person name="Guo L."/>
            <person name="Winzer T."/>
            <person name="Yang X."/>
            <person name="Li Y."/>
            <person name="Ning Z."/>
            <person name="He Z."/>
            <person name="Teodor R."/>
            <person name="Lu Y."/>
            <person name="Bowser T.A."/>
            <person name="Graham I.A."/>
            <person name="Ye K."/>
        </authorList>
    </citation>
    <scope>NUCLEOTIDE SEQUENCE [LARGE SCALE GENOMIC DNA]</scope>
    <source>
        <strain evidence="3">cv. HN1</strain>
        <tissue evidence="2">Leaves</tissue>
    </source>
</reference>
<feature type="transmembrane region" description="Helical" evidence="1">
    <location>
        <begin position="20"/>
        <end position="42"/>
    </location>
</feature>
<gene>
    <name evidence="2" type="ORF">C5167_045984</name>
</gene>
<dbReference type="EMBL" id="CM010725">
    <property type="protein sequence ID" value="RZC83194.1"/>
    <property type="molecule type" value="Genomic_DNA"/>
</dbReference>
<evidence type="ECO:0000313" key="3">
    <source>
        <dbReference type="Proteomes" id="UP000316621"/>
    </source>
</evidence>
<keyword evidence="3" id="KW-1185">Reference proteome</keyword>
<keyword evidence="1" id="KW-0472">Membrane</keyword>
<evidence type="ECO:0000256" key="1">
    <source>
        <dbReference type="SAM" id="Phobius"/>
    </source>
</evidence>
<keyword evidence="1" id="KW-0812">Transmembrane</keyword>
<sequence length="119" mass="12988">MTQLLQTLFSNFHHHQSSAGGSTATIVTVGFLFLHAIETLMLSIQLKVKGKGLNMYHSCCQSIITFKCHVTCHSHAEGSADSAVTVRRPVGEAEKDWIFGENVLLTVQGILTKLTVYGV</sequence>
<name>A0A4Y7LCF6_PAPSO</name>
<dbReference type="AlphaFoldDB" id="A0A4Y7LCF6"/>
<accession>A0A4Y7LCF6</accession>